<dbReference type="Gene3D" id="3.10.200.10">
    <property type="entry name" value="Alpha carbonic anhydrase"/>
    <property type="match status" value="1"/>
</dbReference>
<dbReference type="GO" id="GO:0008270">
    <property type="term" value="F:zinc ion binding"/>
    <property type="evidence" value="ECO:0007669"/>
    <property type="project" value="InterPro"/>
</dbReference>
<dbReference type="PANTHER" id="PTHR18952">
    <property type="entry name" value="CARBONIC ANHYDRASE"/>
    <property type="match status" value="1"/>
</dbReference>
<dbReference type="PROSITE" id="PS51144">
    <property type="entry name" value="ALPHA_CA_2"/>
    <property type="match status" value="1"/>
</dbReference>
<evidence type="ECO:0000256" key="6">
    <source>
        <dbReference type="ARBA" id="ARBA00048348"/>
    </source>
</evidence>
<evidence type="ECO:0000256" key="4">
    <source>
        <dbReference type="ARBA" id="ARBA00022833"/>
    </source>
</evidence>
<dbReference type="AlphaFoldDB" id="A0A4T3F2N2"/>
<sequence>MRSRSAFSADRWSRRWRVTCCLHAHCRRSLRTARAMLSKVRRAPFRRPAKFHRLARSGGRASHRASAIEEYVMKTVFLTVSALALAASPAIAAEEWEYEGPRGADRWGQLHPDFEMCERGIMQSPIELGQGNATGDIELDVNWSAGPLTMLNNGHTVQANFAPGSSITSGGTVFNLVQVHFHTPSEHTLNGEHFPMVAHFVHASDAGELAVVGVMYEAGDAHAEMQKLVDAAPAETQEATAVEGVTLDPNMLLPEDMAIYRYMGSLTTPPCSEGVNWHVVAQPVEVSQTQLDAMEAIMGMNARPVQLLNGRLLVAPE</sequence>
<organism evidence="8 9">
    <name type="scientific">Alteraurantiacibacter aquimixticola</name>
    <dbReference type="NCBI Taxonomy" id="2489173"/>
    <lineage>
        <taxon>Bacteria</taxon>
        <taxon>Pseudomonadati</taxon>
        <taxon>Pseudomonadota</taxon>
        <taxon>Alphaproteobacteria</taxon>
        <taxon>Sphingomonadales</taxon>
        <taxon>Erythrobacteraceae</taxon>
        <taxon>Alteraurantiacibacter</taxon>
    </lineage>
</organism>
<evidence type="ECO:0000259" key="7">
    <source>
        <dbReference type="PROSITE" id="PS51144"/>
    </source>
</evidence>
<dbReference type="SUPFAM" id="SSF51069">
    <property type="entry name" value="Carbonic anhydrase"/>
    <property type="match status" value="1"/>
</dbReference>
<evidence type="ECO:0000256" key="3">
    <source>
        <dbReference type="ARBA" id="ARBA00022723"/>
    </source>
</evidence>
<evidence type="ECO:0000256" key="5">
    <source>
        <dbReference type="ARBA" id="ARBA00023239"/>
    </source>
</evidence>
<dbReference type="OrthoDB" id="5327615at2"/>
<dbReference type="PANTHER" id="PTHR18952:SF265">
    <property type="entry name" value="CARBONIC ANHYDRASE"/>
    <property type="match status" value="1"/>
</dbReference>
<dbReference type="EMBL" id="SSHH01000004">
    <property type="protein sequence ID" value="TIX48870.1"/>
    <property type="molecule type" value="Genomic_DNA"/>
</dbReference>
<reference evidence="8 9" key="1">
    <citation type="submission" date="2019-04" db="EMBL/GenBank/DDBJ databases">
        <title>Altererythrobacter aquimixticola sp. nov., isolated from sediment of junction between the ocean and a freshwater spring.</title>
        <authorList>
            <person name="Yoon J.-H."/>
        </authorList>
    </citation>
    <scope>NUCLEOTIDE SEQUENCE [LARGE SCALE GENOMIC DNA]</scope>
    <source>
        <strain evidence="8 9">SSKS-13</strain>
    </source>
</reference>
<feature type="domain" description="Alpha-carbonic anhydrase" evidence="7">
    <location>
        <begin position="94"/>
        <end position="317"/>
    </location>
</feature>
<dbReference type="Pfam" id="PF00194">
    <property type="entry name" value="Carb_anhydrase"/>
    <property type="match status" value="1"/>
</dbReference>
<dbReference type="InterPro" id="IPR023561">
    <property type="entry name" value="Carbonic_anhydrase_a-class"/>
</dbReference>
<dbReference type="EC" id="4.2.1.1" evidence="2"/>
<comment type="caution">
    <text evidence="8">The sequence shown here is derived from an EMBL/GenBank/DDBJ whole genome shotgun (WGS) entry which is preliminary data.</text>
</comment>
<dbReference type="GO" id="GO:0004089">
    <property type="term" value="F:carbonate dehydratase activity"/>
    <property type="evidence" value="ECO:0007669"/>
    <property type="project" value="UniProtKB-EC"/>
</dbReference>
<comment type="catalytic activity">
    <reaction evidence="6">
        <text>hydrogencarbonate + H(+) = CO2 + H2O</text>
        <dbReference type="Rhea" id="RHEA:10748"/>
        <dbReference type="ChEBI" id="CHEBI:15377"/>
        <dbReference type="ChEBI" id="CHEBI:15378"/>
        <dbReference type="ChEBI" id="CHEBI:16526"/>
        <dbReference type="ChEBI" id="CHEBI:17544"/>
        <dbReference type="EC" id="4.2.1.1"/>
    </reaction>
</comment>
<evidence type="ECO:0000256" key="2">
    <source>
        <dbReference type="ARBA" id="ARBA00012925"/>
    </source>
</evidence>
<evidence type="ECO:0000313" key="9">
    <source>
        <dbReference type="Proteomes" id="UP000309389"/>
    </source>
</evidence>
<accession>A0A4T3F2N2</accession>
<keyword evidence="5" id="KW-0456">Lyase</keyword>
<dbReference type="CDD" id="cd03124">
    <property type="entry name" value="alpha_CA_prokaryotic_like"/>
    <property type="match status" value="1"/>
</dbReference>
<keyword evidence="4" id="KW-0862">Zinc</keyword>
<dbReference type="InterPro" id="IPR036398">
    <property type="entry name" value="CA_dom_sf"/>
</dbReference>
<name>A0A4T3F2N2_9SPHN</name>
<dbReference type="Proteomes" id="UP000309389">
    <property type="component" value="Unassembled WGS sequence"/>
</dbReference>
<protein>
    <recommendedName>
        <fullName evidence="2">carbonic anhydrase</fullName>
        <ecNumber evidence="2">4.2.1.1</ecNumber>
    </recommendedName>
</protein>
<dbReference type="SMART" id="SM01057">
    <property type="entry name" value="Carb_anhydrase"/>
    <property type="match status" value="1"/>
</dbReference>
<gene>
    <name evidence="8" type="ORF">E5222_14100</name>
</gene>
<comment type="similarity">
    <text evidence="1">Belongs to the alpha-carbonic anhydrase family.</text>
</comment>
<evidence type="ECO:0000313" key="8">
    <source>
        <dbReference type="EMBL" id="TIX48870.1"/>
    </source>
</evidence>
<dbReference type="InterPro" id="IPR041891">
    <property type="entry name" value="Alpha_CA_prokaryot-like"/>
</dbReference>
<keyword evidence="3" id="KW-0479">Metal-binding</keyword>
<proteinExistence type="inferred from homology"/>
<dbReference type="InterPro" id="IPR001148">
    <property type="entry name" value="CA_dom"/>
</dbReference>
<evidence type="ECO:0000256" key="1">
    <source>
        <dbReference type="ARBA" id="ARBA00010718"/>
    </source>
</evidence>
<keyword evidence="9" id="KW-1185">Reference proteome</keyword>